<dbReference type="InterPro" id="IPR036010">
    <property type="entry name" value="2Fe-2S_ferredoxin-like_sf"/>
</dbReference>
<dbReference type="InterPro" id="IPR001433">
    <property type="entry name" value="OxRdtase_FAD/NAD-bd"/>
</dbReference>
<dbReference type="InterPro" id="IPR001041">
    <property type="entry name" value="2Fe-2S_ferredoxin-type"/>
</dbReference>
<dbReference type="RefSeq" id="WP_344869360.1">
    <property type="nucleotide sequence ID" value="NZ_BAAAZN010000036.1"/>
</dbReference>
<accession>A0ABP6YQQ1</accession>
<keyword evidence="7" id="KW-1185">Reference proteome</keyword>
<reference evidence="7" key="1">
    <citation type="journal article" date="2019" name="Int. J. Syst. Evol. Microbiol.">
        <title>The Global Catalogue of Microorganisms (GCM) 10K type strain sequencing project: providing services to taxonomists for standard genome sequencing and annotation.</title>
        <authorList>
            <consortium name="The Broad Institute Genomics Platform"/>
            <consortium name="The Broad Institute Genome Sequencing Center for Infectious Disease"/>
            <person name="Wu L."/>
            <person name="Ma J."/>
        </authorList>
    </citation>
    <scope>NUCLEOTIDE SEQUENCE [LARGE SCALE GENOMIC DNA]</scope>
    <source>
        <strain evidence="7">JCM 16898</strain>
    </source>
</reference>
<evidence type="ECO:0000259" key="4">
    <source>
        <dbReference type="PROSITE" id="PS51085"/>
    </source>
</evidence>
<proteinExistence type="predicted"/>
<keyword evidence="2" id="KW-0479">Metal-binding</keyword>
<evidence type="ECO:0000313" key="6">
    <source>
        <dbReference type="EMBL" id="GAA3587676.1"/>
    </source>
</evidence>
<dbReference type="PROSITE" id="PS00197">
    <property type="entry name" value="2FE2S_FER_1"/>
    <property type="match status" value="1"/>
</dbReference>
<dbReference type="Gene3D" id="3.10.20.30">
    <property type="match status" value="1"/>
</dbReference>
<evidence type="ECO:0000256" key="1">
    <source>
        <dbReference type="ARBA" id="ARBA00001974"/>
    </source>
</evidence>
<keyword evidence="3" id="KW-0411">Iron-sulfur</keyword>
<feature type="domain" description="2Fe-2S ferredoxin-type" evidence="4">
    <location>
        <begin position="5"/>
        <end position="95"/>
    </location>
</feature>
<evidence type="ECO:0000256" key="2">
    <source>
        <dbReference type="ARBA" id="ARBA00022714"/>
    </source>
</evidence>
<dbReference type="InterPro" id="IPR017927">
    <property type="entry name" value="FAD-bd_FR_type"/>
</dbReference>
<comment type="caution">
    <text evidence="6">The sequence shown here is derived from an EMBL/GenBank/DDBJ whole genome shotgun (WGS) entry which is preliminary data.</text>
</comment>
<dbReference type="InterPro" id="IPR012675">
    <property type="entry name" value="Beta-grasp_dom_sf"/>
</dbReference>
<dbReference type="Proteomes" id="UP001500689">
    <property type="component" value="Unassembled WGS sequence"/>
</dbReference>
<dbReference type="PRINTS" id="PR00371">
    <property type="entry name" value="FPNCR"/>
</dbReference>
<keyword evidence="2" id="KW-0408">Iron</keyword>
<dbReference type="CDD" id="cd00207">
    <property type="entry name" value="fer2"/>
    <property type="match status" value="1"/>
</dbReference>
<name>A0ABP6YQQ1_9PSEU</name>
<dbReference type="PROSITE" id="PS51384">
    <property type="entry name" value="FAD_FR"/>
    <property type="match status" value="1"/>
</dbReference>
<organism evidence="6 7">
    <name type="scientific">Amycolatopsis ultiminotia</name>
    <dbReference type="NCBI Taxonomy" id="543629"/>
    <lineage>
        <taxon>Bacteria</taxon>
        <taxon>Bacillati</taxon>
        <taxon>Actinomycetota</taxon>
        <taxon>Actinomycetes</taxon>
        <taxon>Pseudonocardiales</taxon>
        <taxon>Pseudonocardiaceae</taxon>
        <taxon>Amycolatopsis</taxon>
    </lineage>
</organism>
<sequence>MADKYTVRVTGQDVDLTVGEDQSVLDAALRANQWLPHSCTQGTCGTCKLKVLCGEVDHRDSPEYTLTTEERDSGLVLACRVTPRSDLVVEPMGAVDDGVPRHPLRDHEGTVVVLDDIAAATRRLVVELDEEMQLNAGQYAELLLPGTTLARQYSMANPPSETRRLEFHIKLIEGGAATEGWIFRSLSVGDRISLRGPLGQFHLVDKTDGPVILIGGGTGLAPLKSIVQHALAEDLAPELYVYHGGRREVDLYDVEFFRELDARHDHVHYRPVLSEQDWDGATGMVTDAVVADFASCKGMSAFLCGPPAMVAAAVKALKRRRMAPKLIFKEEFTVAPPVPDVDAAAS</sequence>
<dbReference type="CDD" id="cd06187">
    <property type="entry name" value="O2ase_reductase_like"/>
    <property type="match status" value="1"/>
</dbReference>
<dbReference type="Pfam" id="PF00970">
    <property type="entry name" value="FAD_binding_6"/>
    <property type="match status" value="1"/>
</dbReference>
<protein>
    <submittedName>
        <fullName evidence="6">Phenol 2-monooxygenase domain-containing protein</fullName>
    </submittedName>
</protein>
<dbReference type="SUPFAM" id="SSF54292">
    <property type="entry name" value="2Fe-2S ferredoxin-like"/>
    <property type="match status" value="1"/>
</dbReference>
<dbReference type="InterPro" id="IPR017938">
    <property type="entry name" value="Riboflavin_synthase-like_b-brl"/>
</dbReference>
<dbReference type="InterPro" id="IPR039261">
    <property type="entry name" value="FNR_nucleotide-bd"/>
</dbReference>
<dbReference type="Pfam" id="PF00111">
    <property type="entry name" value="Fer2"/>
    <property type="match status" value="1"/>
</dbReference>
<dbReference type="Gene3D" id="3.40.50.80">
    <property type="entry name" value="Nucleotide-binding domain of ferredoxin-NADP reductase (FNR) module"/>
    <property type="match status" value="1"/>
</dbReference>
<dbReference type="EMBL" id="BAAAZN010000036">
    <property type="protein sequence ID" value="GAA3587676.1"/>
    <property type="molecule type" value="Genomic_DNA"/>
</dbReference>
<comment type="cofactor">
    <cofactor evidence="1">
        <name>FAD</name>
        <dbReference type="ChEBI" id="CHEBI:57692"/>
    </cofactor>
</comment>
<dbReference type="SUPFAM" id="SSF52343">
    <property type="entry name" value="Ferredoxin reductase-like, C-terminal NADP-linked domain"/>
    <property type="match status" value="1"/>
</dbReference>
<dbReference type="PANTHER" id="PTHR47354:SF5">
    <property type="entry name" value="PROTEIN RFBI"/>
    <property type="match status" value="1"/>
</dbReference>
<dbReference type="PROSITE" id="PS51085">
    <property type="entry name" value="2FE2S_FER_2"/>
    <property type="match status" value="1"/>
</dbReference>
<gene>
    <name evidence="6" type="ORF">GCM10022222_85390</name>
</gene>
<keyword evidence="2" id="KW-0001">2Fe-2S</keyword>
<dbReference type="Pfam" id="PF00175">
    <property type="entry name" value="NAD_binding_1"/>
    <property type="match status" value="1"/>
</dbReference>
<evidence type="ECO:0000313" key="7">
    <source>
        <dbReference type="Proteomes" id="UP001500689"/>
    </source>
</evidence>
<feature type="domain" description="FAD-binding FR-type" evidence="5">
    <location>
        <begin position="104"/>
        <end position="204"/>
    </location>
</feature>
<dbReference type="InterPro" id="IPR006058">
    <property type="entry name" value="2Fe2S_fd_BS"/>
</dbReference>
<dbReference type="PRINTS" id="PR00410">
    <property type="entry name" value="PHEHYDRXLASE"/>
</dbReference>
<dbReference type="Gene3D" id="2.40.30.10">
    <property type="entry name" value="Translation factors"/>
    <property type="match status" value="1"/>
</dbReference>
<evidence type="ECO:0000259" key="5">
    <source>
        <dbReference type="PROSITE" id="PS51384"/>
    </source>
</evidence>
<dbReference type="SUPFAM" id="SSF63380">
    <property type="entry name" value="Riboflavin synthase domain-like"/>
    <property type="match status" value="1"/>
</dbReference>
<dbReference type="InterPro" id="IPR050415">
    <property type="entry name" value="MRET"/>
</dbReference>
<dbReference type="PANTHER" id="PTHR47354">
    <property type="entry name" value="NADH OXIDOREDUCTASE HCR"/>
    <property type="match status" value="1"/>
</dbReference>
<evidence type="ECO:0000256" key="3">
    <source>
        <dbReference type="ARBA" id="ARBA00023014"/>
    </source>
</evidence>
<dbReference type="InterPro" id="IPR008333">
    <property type="entry name" value="Cbr1-like_FAD-bd_dom"/>
</dbReference>
<dbReference type="InterPro" id="IPR001709">
    <property type="entry name" value="Flavoprot_Pyr_Nucl_cyt_Rdtase"/>
</dbReference>